<proteinExistence type="inferred from homology"/>
<gene>
    <name evidence="3" type="ORF">R5R33_08850</name>
</gene>
<dbReference type="KEGG" id="mpaf:R5R33_08850"/>
<dbReference type="PANTHER" id="PTHR36842">
    <property type="entry name" value="PROTEIN TOLB HOMOLOG"/>
    <property type="match status" value="1"/>
</dbReference>
<feature type="signal peptide" evidence="2">
    <location>
        <begin position="1"/>
        <end position="20"/>
    </location>
</feature>
<accession>A0AAU0N2P5</accession>
<organism evidence="3 4">
    <name type="scientific">Microbulbifer pacificus</name>
    <dbReference type="NCBI Taxonomy" id="407164"/>
    <lineage>
        <taxon>Bacteria</taxon>
        <taxon>Pseudomonadati</taxon>
        <taxon>Pseudomonadota</taxon>
        <taxon>Gammaproteobacteria</taxon>
        <taxon>Cellvibrionales</taxon>
        <taxon>Microbulbiferaceae</taxon>
        <taxon>Microbulbifer</taxon>
    </lineage>
</organism>
<dbReference type="InterPro" id="IPR011659">
    <property type="entry name" value="WD40"/>
</dbReference>
<dbReference type="Pfam" id="PF07676">
    <property type="entry name" value="PD40"/>
    <property type="match status" value="4"/>
</dbReference>
<reference evidence="3 4" key="1">
    <citation type="submission" date="2023-10" db="EMBL/GenBank/DDBJ databases">
        <title>Description of Microbulbifer bruguierae sp. nov., isolated from the sediments of mangrove plant Bruguiera sexangula and comparative genomic analyses of the genus Microbulbifer.</title>
        <authorList>
            <person name="Long M."/>
        </authorList>
    </citation>
    <scope>NUCLEOTIDE SEQUENCE [LARGE SCALE GENOMIC DNA]</scope>
    <source>
        <strain evidence="3 4">SPO729</strain>
    </source>
</reference>
<dbReference type="SUPFAM" id="SSF82171">
    <property type="entry name" value="DPP6 N-terminal domain-like"/>
    <property type="match status" value="1"/>
</dbReference>
<feature type="chain" id="PRO_5043927801" evidence="2">
    <location>
        <begin position="21"/>
        <end position="851"/>
    </location>
</feature>
<name>A0AAU0N2P5_9GAMM</name>
<comment type="similarity">
    <text evidence="1">Belongs to the TolB family.</text>
</comment>
<evidence type="ECO:0000313" key="3">
    <source>
        <dbReference type="EMBL" id="WOX07227.1"/>
    </source>
</evidence>
<sequence>MTTRSLTLLAALLPAAIATAQSGTVQSDIAQQANVPARAPVLAHVDHPHSYYWREMYIPQLTSGPGQAAFTPDGKALLYSMAGSLWRQALDSDEAWQLTAGPGYDYQPEVSPDGRYAIYTRADGDALELWRLDLDSLESRQLTRTGAANLEPRISPDGKRVVFTSSRDGGHFNLFIAELGESGLGDVRPLLAPRQSDIDRYYYGPTDHAINPSWSPDGTRIYYLANTEVAWGSGDLWSVAVDNPANRQKILVEETTWAAKPEMAPDGKRLLYASYQGRQWHQLWLTTPSGQSPLPLTFGEFDLRQQRWSPDGEQIVYISNEAGGTELWLQTVIGGERKRIAAKQRHYLQPMTQLTLQLAGPDGKPIAGRVMVQDASGRHYGAEADAHNNGWLHGDDYFQPGQQSHENHYFHCQKRCELQVPQGEITVTALHGFATAPAQQTLTVAADSQTLNLLLGDLSLPRKFGPHQSADLHLHMNYGGHYRQQLAGLADQMSAEDLDIGYNLIVNKEQRIPDIAAFSTAPFNRNGRTIFQGQEYHTSYWGHLGLLHLDDHYLTPDFASYRHTALASPYPHNGAVSELAHKQGALVGYVHPFDWSIDPAKEKKLSHSLPADAALGLTDYLEVVSFADHKATAEVWYRLLNLGLRLPAGAGTDAMTNYASLRGPVGLNRIFLQGAARDADSLKRAIREGQSFVSNGPMLGLRVNGQLPGHSVRLQQPGKVKVDAALRSLVPLEDLELVFNGAVIKRLTAGQRVDWDGEVEIPGSGWLLLRAAGQPHPWVQDLYPYATTNPVWLEVDGAPQRAPEDAAYFTAWLDRVIDDASQRDEYLNDNERERTLAYLHKARAFYAARAE</sequence>
<evidence type="ECO:0000256" key="2">
    <source>
        <dbReference type="SAM" id="SignalP"/>
    </source>
</evidence>
<keyword evidence="2" id="KW-0732">Signal</keyword>
<protein>
    <submittedName>
        <fullName evidence="3">CehA/McbA family metallohydrolase</fullName>
    </submittedName>
</protein>
<dbReference type="Gene3D" id="2.120.10.30">
    <property type="entry name" value="TolB, C-terminal domain"/>
    <property type="match status" value="2"/>
</dbReference>
<dbReference type="Gene3D" id="3.20.20.140">
    <property type="entry name" value="Metal-dependent hydrolases"/>
    <property type="match status" value="1"/>
</dbReference>
<dbReference type="InterPro" id="IPR011042">
    <property type="entry name" value="6-blade_b-propeller_TolB-like"/>
</dbReference>
<dbReference type="PANTHER" id="PTHR36842:SF1">
    <property type="entry name" value="PROTEIN TOLB"/>
    <property type="match status" value="1"/>
</dbReference>
<evidence type="ECO:0000313" key="4">
    <source>
        <dbReference type="Proteomes" id="UP001302477"/>
    </source>
</evidence>
<evidence type="ECO:0000256" key="1">
    <source>
        <dbReference type="ARBA" id="ARBA00009820"/>
    </source>
</evidence>
<dbReference type="NCBIfam" id="NF038032">
    <property type="entry name" value="CehA_McbA_metalo"/>
    <property type="match status" value="1"/>
</dbReference>
<dbReference type="RefSeq" id="WP_318955656.1">
    <property type="nucleotide sequence ID" value="NZ_CP137555.1"/>
</dbReference>
<dbReference type="EMBL" id="CP137555">
    <property type="protein sequence ID" value="WOX07227.1"/>
    <property type="molecule type" value="Genomic_DNA"/>
</dbReference>
<keyword evidence="4" id="KW-1185">Reference proteome</keyword>
<dbReference type="Proteomes" id="UP001302477">
    <property type="component" value="Chromosome"/>
</dbReference>
<dbReference type="AlphaFoldDB" id="A0AAU0N2P5"/>